<proteinExistence type="predicted"/>
<evidence type="ECO:0000256" key="1">
    <source>
        <dbReference type="SAM" id="MobiDB-lite"/>
    </source>
</evidence>
<dbReference type="GO" id="GO:0030896">
    <property type="term" value="C:checkpoint clamp complex"/>
    <property type="evidence" value="ECO:0007669"/>
    <property type="project" value="InterPro"/>
</dbReference>
<dbReference type="PANTHER" id="PTHR15237:SF0">
    <property type="entry name" value="CELL CYCLE CHECKPOINT CONTROL PROTEIN"/>
    <property type="match status" value="1"/>
</dbReference>
<feature type="compositionally biased region" description="Acidic residues" evidence="1">
    <location>
        <begin position="452"/>
        <end position="463"/>
    </location>
</feature>
<feature type="compositionally biased region" description="Polar residues" evidence="1">
    <location>
        <begin position="391"/>
        <end position="403"/>
    </location>
</feature>
<dbReference type="PANTHER" id="PTHR15237">
    <property type="entry name" value="DNA REPAIR PROTEIN RAD9"/>
    <property type="match status" value="1"/>
</dbReference>
<dbReference type="GO" id="GO:0071479">
    <property type="term" value="P:cellular response to ionizing radiation"/>
    <property type="evidence" value="ECO:0007669"/>
    <property type="project" value="TreeGrafter"/>
</dbReference>
<feature type="compositionally biased region" description="Basic and acidic residues" evidence="1">
    <location>
        <begin position="464"/>
        <end position="476"/>
    </location>
</feature>
<feature type="compositionally biased region" description="Basic and acidic residues" evidence="1">
    <location>
        <begin position="414"/>
        <end position="427"/>
    </location>
</feature>
<comment type="caution">
    <text evidence="2">The sequence shown here is derived from an EMBL/GenBank/DDBJ whole genome shotgun (WGS) entry which is preliminary data.</text>
</comment>
<dbReference type="AlphaFoldDB" id="A0AAV0ARK6"/>
<accession>A0AAV0ARK6</accession>
<feature type="compositionally biased region" description="Basic residues" evidence="1">
    <location>
        <begin position="544"/>
        <end position="553"/>
    </location>
</feature>
<keyword evidence="3" id="KW-1185">Reference proteome</keyword>
<protein>
    <submittedName>
        <fullName evidence="2">Rad9-domain-containing protein</fullName>
    </submittedName>
</protein>
<dbReference type="GO" id="GO:0031573">
    <property type="term" value="P:mitotic intra-S DNA damage checkpoint signaling"/>
    <property type="evidence" value="ECO:0007669"/>
    <property type="project" value="TreeGrafter"/>
</dbReference>
<feature type="region of interest" description="Disordered" evidence="1">
    <location>
        <begin position="369"/>
        <end position="553"/>
    </location>
</feature>
<evidence type="ECO:0000313" key="2">
    <source>
        <dbReference type="EMBL" id="CAH7670422.1"/>
    </source>
</evidence>
<organism evidence="2 3">
    <name type="scientific">Phakopsora pachyrhizi</name>
    <name type="common">Asian soybean rust disease fungus</name>
    <dbReference type="NCBI Taxonomy" id="170000"/>
    <lineage>
        <taxon>Eukaryota</taxon>
        <taxon>Fungi</taxon>
        <taxon>Dikarya</taxon>
        <taxon>Basidiomycota</taxon>
        <taxon>Pucciniomycotina</taxon>
        <taxon>Pucciniomycetes</taxon>
        <taxon>Pucciniales</taxon>
        <taxon>Phakopsoraceae</taxon>
        <taxon>Phakopsora</taxon>
    </lineage>
</organism>
<dbReference type="SUPFAM" id="SSF55979">
    <property type="entry name" value="DNA clamp"/>
    <property type="match status" value="1"/>
</dbReference>
<evidence type="ECO:0000313" key="3">
    <source>
        <dbReference type="Proteomes" id="UP001153365"/>
    </source>
</evidence>
<reference evidence="2" key="1">
    <citation type="submission" date="2022-06" db="EMBL/GenBank/DDBJ databases">
        <authorList>
            <consortium name="SYNGENTA / RWTH Aachen University"/>
        </authorList>
    </citation>
    <scope>NUCLEOTIDE SEQUENCE</scope>
</reference>
<feature type="compositionally biased region" description="Acidic residues" evidence="1">
    <location>
        <begin position="524"/>
        <end position="534"/>
    </location>
</feature>
<feature type="compositionally biased region" description="Basic and acidic residues" evidence="1">
    <location>
        <begin position="504"/>
        <end position="520"/>
    </location>
</feature>
<sequence>MELSIPADSIREFTAVLKCFKSFSENLHINPSQSHLKLSAVSATRSTYAVSVFDRSYFNSFKFKFRDVIKPIEVQIKPIFKILSYHNSHTAIDSCFLVIETDDLDLLESSNRSRASSSVLNSSIRSLTKNRLTIKLRLKTGITKFFSIPYSNQNKNLYPIDSRAQNSPNSWICLSNYLKHWFDHFASSSKSLINQSGSSNQQTSVSGSLAEGVEEICFCYQDDGKVCLRTMSLMDQAVERNVILPKSTDIFSKGVRQLSTALTVESNVFEDYRVDLGSCPSPMIITVSMREVGSMIELGTVMGSTIDSGFSVGGRPVYFTLESQDSKMIMDFVLASTNGEELIQKRIESENHQLQRQKQLNEKYQREVTQDLSGSRKFMNDDQPRARNSKKLNQLVQDSSLNSERSRRTNQNHHGSDFNRPTIDHNKSQQSDSGAEQPLFREESLIDQDVQVPEEADDGDDEFDRMSFDGWKKVEAEAILQSQTRQEQKNKRKPDNGCDDDFTDQERRSKGDQNDQKLKGVNDNNDDEDDDDDDRLMPSQAPPKKFKWKLFDD</sequence>
<dbReference type="InterPro" id="IPR007268">
    <property type="entry name" value="Rad9/Ddc1"/>
</dbReference>
<dbReference type="InterPro" id="IPR046938">
    <property type="entry name" value="DNA_clamp_sf"/>
</dbReference>
<dbReference type="GO" id="GO:0000076">
    <property type="term" value="P:DNA replication checkpoint signaling"/>
    <property type="evidence" value="ECO:0007669"/>
    <property type="project" value="TreeGrafter"/>
</dbReference>
<feature type="compositionally biased region" description="Basic and acidic residues" evidence="1">
    <location>
        <begin position="486"/>
        <end position="496"/>
    </location>
</feature>
<dbReference type="Pfam" id="PF04139">
    <property type="entry name" value="Rad9"/>
    <property type="match status" value="1"/>
</dbReference>
<gene>
    <name evidence="2" type="ORF">PPACK8108_LOCUS5127</name>
</gene>
<dbReference type="Proteomes" id="UP001153365">
    <property type="component" value="Unassembled WGS sequence"/>
</dbReference>
<dbReference type="Gene3D" id="3.70.10.10">
    <property type="match status" value="1"/>
</dbReference>
<dbReference type="GO" id="GO:0006281">
    <property type="term" value="P:DNA repair"/>
    <property type="evidence" value="ECO:0007669"/>
    <property type="project" value="TreeGrafter"/>
</dbReference>
<name>A0AAV0ARK6_PHAPC</name>
<dbReference type="EMBL" id="CALTRL010000984">
    <property type="protein sequence ID" value="CAH7670422.1"/>
    <property type="molecule type" value="Genomic_DNA"/>
</dbReference>